<reference evidence="9 10" key="1">
    <citation type="submission" date="2019-07" db="EMBL/GenBank/DDBJ databases">
        <title>Whole genome shotgun sequence of Microbacterium aerolatum NBRC 103071.</title>
        <authorList>
            <person name="Hosoyama A."/>
            <person name="Uohara A."/>
            <person name="Ohji S."/>
            <person name="Ichikawa N."/>
        </authorList>
    </citation>
    <scope>NUCLEOTIDE SEQUENCE [LARGE SCALE GENOMIC DNA]</scope>
    <source>
        <strain evidence="9 10">NBRC 103071</strain>
    </source>
</reference>
<dbReference type="PROSITE" id="PS00687">
    <property type="entry name" value="ALDEHYDE_DEHYDR_GLU"/>
    <property type="match status" value="1"/>
</dbReference>
<keyword evidence="2 4" id="KW-0560">Oxidoreductase</keyword>
<evidence type="ECO:0000256" key="7">
    <source>
        <dbReference type="RuleBase" id="RU003345"/>
    </source>
</evidence>
<evidence type="ECO:0000313" key="10">
    <source>
        <dbReference type="Proteomes" id="UP000321225"/>
    </source>
</evidence>
<evidence type="ECO:0000256" key="6">
    <source>
        <dbReference type="PROSITE-ProRule" id="PRU10007"/>
    </source>
</evidence>
<dbReference type="InterPro" id="IPR016161">
    <property type="entry name" value="Ald_DH/histidinol_DH"/>
</dbReference>
<name>A0A511ABA8_9MICO</name>
<dbReference type="InterPro" id="IPR016162">
    <property type="entry name" value="Ald_DH_N"/>
</dbReference>
<dbReference type="PANTHER" id="PTHR43570:SF16">
    <property type="entry name" value="ALDEHYDE DEHYDROGENASE TYPE III, ISOFORM Q"/>
    <property type="match status" value="1"/>
</dbReference>
<dbReference type="SUPFAM" id="SSF53720">
    <property type="entry name" value="ALDH-like"/>
    <property type="match status" value="1"/>
</dbReference>
<dbReference type="GO" id="GO:0004029">
    <property type="term" value="F:aldehyde dehydrogenase (NAD+) activity"/>
    <property type="evidence" value="ECO:0007669"/>
    <property type="project" value="TreeGrafter"/>
</dbReference>
<dbReference type="PROSITE" id="PS00070">
    <property type="entry name" value="ALDEHYDE_DEHYDR_CYS"/>
    <property type="match status" value="1"/>
</dbReference>
<evidence type="ECO:0000256" key="2">
    <source>
        <dbReference type="ARBA" id="ARBA00023002"/>
    </source>
</evidence>
<feature type="active site" evidence="5">
    <location>
        <position position="250"/>
    </location>
</feature>
<dbReference type="InterPro" id="IPR016160">
    <property type="entry name" value="Ald_DH_CS_CYS"/>
</dbReference>
<comment type="similarity">
    <text evidence="1 4 7">Belongs to the aldehyde dehydrogenase family.</text>
</comment>
<evidence type="ECO:0000313" key="9">
    <source>
        <dbReference type="EMBL" id="GEK85439.1"/>
    </source>
</evidence>
<organism evidence="9 10">
    <name type="scientific">Microbacterium aerolatum</name>
    <dbReference type="NCBI Taxonomy" id="153731"/>
    <lineage>
        <taxon>Bacteria</taxon>
        <taxon>Bacillati</taxon>
        <taxon>Actinomycetota</taxon>
        <taxon>Actinomycetes</taxon>
        <taxon>Micrococcales</taxon>
        <taxon>Microbacteriaceae</taxon>
        <taxon>Microbacterium</taxon>
    </lineage>
</organism>
<dbReference type="CDD" id="cd07087">
    <property type="entry name" value="ALDH_F3-13-14_CALDH-like"/>
    <property type="match status" value="1"/>
</dbReference>
<dbReference type="FunFam" id="3.40.605.10:FF:000004">
    <property type="entry name" value="Aldehyde dehydrogenase"/>
    <property type="match status" value="1"/>
</dbReference>
<keyword evidence="3" id="KW-0520">NAD</keyword>
<dbReference type="FunFam" id="3.40.309.10:FF:000003">
    <property type="entry name" value="Aldehyde dehydrogenase"/>
    <property type="match status" value="1"/>
</dbReference>
<gene>
    <name evidence="9" type="ORF">MAE01_06150</name>
</gene>
<dbReference type="InterPro" id="IPR015590">
    <property type="entry name" value="Aldehyde_DH_dom"/>
</dbReference>
<proteinExistence type="inferred from homology"/>
<dbReference type="InterPro" id="IPR029510">
    <property type="entry name" value="Ald_DH_CS_GLU"/>
</dbReference>
<dbReference type="EMBL" id="BJUW01000002">
    <property type="protein sequence ID" value="GEK85439.1"/>
    <property type="molecule type" value="Genomic_DNA"/>
</dbReference>
<dbReference type="Proteomes" id="UP000321225">
    <property type="component" value="Unassembled WGS sequence"/>
</dbReference>
<evidence type="ECO:0000256" key="4">
    <source>
        <dbReference type="PIRNR" id="PIRNR036492"/>
    </source>
</evidence>
<feature type="domain" description="Aldehyde dehydrogenase" evidence="8">
    <location>
        <begin position="5"/>
        <end position="439"/>
    </location>
</feature>
<dbReference type="GO" id="GO:0005737">
    <property type="term" value="C:cytoplasm"/>
    <property type="evidence" value="ECO:0007669"/>
    <property type="project" value="TreeGrafter"/>
</dbReference>
<feature type="active site" evidence="5 6">
    <location>
        <position position="216"/>
    </location>
</feature>
<comment type="caution">
    <text evidence="9">The sequence shown here is derived from an EMBL/GenBank/DDBJ whole genome shotgun (WGS) entry which is preliminary data.</text>
</comment>
<dbReference type="Gene3D" id="3.40.605.10">
    <property type="entry name" value="Aldehyde Dehydrogenase, Chain A, domain 1"/>
    <property type="match status" value="1"/>
</dbReference>
<keyword evidence="10" id="KW-1185">Reference proteome</keyword>
<dbReference type="AlphaFoldDB" id="A0A511ABA8"/>
<dbReference type="InterPro" id="IPR012394">
    <property type="entry name" value="Aldehyde_DH_NAD(P)"/>
</dbReference>
<evidence type="ECO:0000256" key="5">
    <source>
        <dbReference type="PIRSR" id="PIRSR036492-1"/>
    </source>
</evidence>
<dbReference type="InterPro" id="IPR016163">
    <property type="entry name" value="Ald_DH_C"/>
</dbReference>
<dbReference type="Pfam" id="PF00171">
    <property type="entry name" value="Aldedh"/>
    <property type="match status" value="1"/>
</dbReference>
<protein>
    <recommendedName>
        <fullName evidence="4">Aldehyde dehydrogenase</fullName>
    </recommendedName>
</protein>
<dbReference type="RefSeq" id="WP_186806109.1">
    <property type="nucleotide sequence ID" value="NZ_BJUW01000002.1"/>
</dbReference>
<dbReference type="GO" id="GO:0006081">
    <property type="term" value="P:aldehyde metabolic process"/>
    <property type="evidence" value="ECO:0007669"/>
    <property type="project" value="InterPro"/>
</dbReference>
<evidence type="ECO:0000256" key="1">
    <source>
        <dbReference type="ARBA" id="ARBA00009986"/>
    </source>
</evidence>
<dbReference type="PIRSF" id="PIRSF036492">
    <property type="entry name" value="ALDH"/>
    <property type="match status" value="1"/>
</dbReference>
<sequence length="469" mass="50658">MASTDTDTDIATAIATARNRFDSGATRPLTWRRHQLEQLALLLRENGPQIEQALWTDLHKNPTEAQLAETGVVLGEITHTLRNLKRFTKPRRVSLPLSLQPASGRLVREPLGVALIIAPWNYPVQLLFAPLVGALAAGNAVVLKPSELTPTVSSTIAQLVPKYLDLQAVHVVEGGIAETTELLSHRFDHIFYTGNSVVAKVISRAAAHHLTPVTLELGGKSPAWVDDDAHLDQVARRIVWGKFMNAGQTCVAPDYILTTPDRVDSLTTALRRAITDMLGEDPSQNDDYGRIVNDRHFARLAGLLADAEIAIGGEQDARTRYLAPTVVHAPAPRALDAEPAYMREEIFGPILPIVPVTDADAAIAYVAARDKPLALYVFTGSATTRAAFIARTSSGGVGLDTPMLQAGIAELPFGGVGASGTGAYHGQYSIDTFSHKKTVVRKLHVLDTLRFAQPPFTPAKRKIAAKTTK</sequence>
<accession>A0A511ABA8</accession>
<dbReference type="PANTHER" id="PTHR43570">
    <property type="entry name" value="ALDEHYDE DEHYDROGENASE"/>
    <property type="match status" value="1"/>
</dbReference>
<evidence type="ECO:0000259" key="8">
    <source>
        <dbReference type="Pfam" id="PF00171"/>
    </source>
</evidence>
<dbReference type="Gene3D" id="3.40.309.10">
    <property type="entry name" value="Aldehyde Dehydrogenase, Chain A, domain 2"/>
    <property type="match status" value="1"/>
</dbReference>
<evidence type="ECO:0000256" key="3">
    <source>
        <dbReference type="ARBA" id="ARBA00023027"/>
    </source>
</evidence>